<keyword evidence="3" id="KW-1185">Reference proteome</keyword>
<evidence type="ECO:0000313" key="3">
    <source>
        <dbReference type="Proteomes" id="UP001596958"/>
    </source>
</evidence>
<keyword evidence="1" id="KW-0732">Signal</keyword>
<dbReference type="Proteomes" id="UP001596958">
    <property type="component" value="Unassembled WGS sequence"/>
</dbReference>
<name>A0ABW2YY93_9SPHI</name>
<dbReference type="EMBL" id="JBHTHU010000020">
    <property type="protein sequence ID" value="MFD0751462.1"/>
    <property type="molecule type" value="Genomic_DNA"/>
</dbReference>
<accession>A0ABW2YY93</accession>
<protein>
    <recommendedName>
        <fullName evidence="4">Outer membrane protein beta-barrel domain-containing protein</fullName>
    </recommendedName>
</protein>
<feature type="chain" id="PRO_5045614923" description="Outer membrane protein beta-barrel domain-containing protein" evidence="1">
    <location>
        <begin position="26"/>
        <end position="436"/>
    </location>
</feature>
<gene>
    <name evidence="2" type="ORF">ACFQZS_15025</name>
</gene>
<evidence type="ECO:0000313" key="2">
    <source>
        <dbReference type="EMBL" id="MFD0751462.1"/>
    </source>
</evidence>
<feature type="signal peptide" evidence="1">
    <location>
        <begin position="1"/>
        <end position="25"/>
    </location>
</feature>
<dbReference type="RefSeq" id="WP_377101676.1">
    <property type="nucleotide sequence ID" value="NZ_JBHTHU010000020.1"/>
</dbReference>
<evidence type="ECO:0000256" key="1">
    <source>
        <dbReference type="SAM" id="SignalP"/>
    </source>
</evidence>
<evidence type="ECO:0008006" key="4">
    <source>
        <dbReference type="Google" id="ProtNLM"/>
    </source>
</evidence>
<proteinExistence type="predicted"/>
<organism evidence="2 3">
    <name type="scientific">Mucilaginibacter calamicampi</name>
    <dbReference type="NCBI Taxonomy" id="1302352"/>
    <lineage>
        <taxon>Bacteria</taxon>
        <taxon>Pseudomonadati</taxon>
        <taxon>Bacteroidota</taxon>
        <taxon>Sphingobacteriia</taxon>
        <taxon>Sphingobacteriales</taxon>
        <taxon>Sphingobacteriaceae</taxon>
        <taxon>Mucilaginibacter</taxon>
    </lineage>
</organism>
<comment type="caution">
    <text evidence="2">The sequence shown here is derived from an EMBL/GenBank/DDBJ whole genome shotgun (WGS) entry which is preliminary data.</text>
</comment>
<sequence>MNPCTQVKSLLTLLLFTFVSAQLFAQSNFKPGYIVTLNGDTAKGFVDYREWNQNPREISFKTTEQPVARQYSTAKLTAFGVDLIDHYKRYVGPITQGAVDLANLSNGVNTTKITDTIFLRTIIAGSKVTLYGYNDVIKNRFFIAEANANPTELEWYVYRDNSNSSSIVERKVYQEQLKIIADKYQPGNATLANRIQRASYQTNEMQKIIAAINGLNEVPKIAIAKREEIKFFVGAAANFNQTTFSSTSRNSNADMFSAGVKTQSVGPSFTGGLDYYFNRNSGKLIFRFELAVGINKITGFNEHPFVDAIRVFNVKETFNANQLNISLNPQVIYNLVNNNKLKFYLAGGAQFNKLSYSNSYYYLDFYENNALNKRNEVQLQFRGLYLTPTFKAGLVLPNIAEIYVGYNAPAEILNNTSLSASLSTFKLGLNYHFGTK</sequence>
<reference evidence="3" key="1">
    <citation type="journal article" date="2019" name="Int. J. Syst. Evol. Microbiol.">
        <title>The Global Catalogue of Microorganisms (GCM) 10K type strain sequencing project: providing services to taxonomists for standard genome sequencing and annotation.</title>
        <authorList>
            <consortium name="The Broad Institute Genomics Platform"/>
            <consortium name="The Broad Institute Genome Sequencing Center for Infectious Disease"/>
            <person name="Wu L."/>
            <person name="Ma J."/>
        </authorList>
    </citation>
    <scope>NUCLEOTIDE SEQUENCE [LARGE SCALE GENOMIC DNA]</scope>
    <source>
        <strain evidence="3">CCUG 63418</strain>
    </source>
</reference>